<keyword evidence="3" id="KW-0813">Transport</keyword>
<comment type="similarity">
    <text evidence="2">Belongs to the major facilitator superfamily. Metabolite:H+ Symporter (MHS) family (TC 2.A.1.6) family.</text>
</comment>
<accession>A0A2X3BJG7</accession>
<dbReference type="GO" id="GO:0015293">
    <property type="term" value="F:symporter activity"/>
    <property type="evidence" value="ECO:0007669"/>
    <property type="project" value="UniProtKB-KW"/>
</dbReference>
<dbReference type="InterPro" id="IPR020846">
    <property type="entry name" value="MFS_dom"/>
</dbReference>
<keyword evidence="6" id="KW-0769">Symport</keyword>
<comment type="subcellular location">
    <subcellularLocation>
        <location evidence="1">Cell membrane</location>
        <topology evidence="1">Multi-pass membrane protein</topology>
    </subcellularLocation>
</comment>
<evidence type="ECO:0000313" key="12">
    <source>
        <dbReference type="Proteomes" id="UP000250166"/>
    </source>
</evidence>
<name>A0A2X3BJG7_9HELI</name>
<feature type="transmembrane region" description="Helical" evidence="9">
    <location>
        <begin position="336"/>
        <end position="358"/>
    </location>
</feature>
<dbReference type="InterPro" id="IPR005829">
    <property type="entry name" value="Sugar_transporter_CS"/>
</dbReference>
<feature type="transmembrane region" description="Helical" evidence="9">
    <location>
        <begin position="52"/>
        <end position="73"/>
    </location>
</feature>
<evidence type="ECO:0000256" key="9">
    <source>
        <dbReference type="SAM" id="Phobius"/>
    </source>
</evidence>
<dbReference type="GO" id="GO:0005886">
    <property type="term" value="C:plasma membrane"/>
    <property type="evidence" value="ECO:0007669"/>
    <property type="project" value="UniProtKB-SubCell"/>
</dbReference>
<feature type="transmembrane region" description="Helical" evidence="9">
    <location>
        <begin position="397"/>
        <end position="418"/>
    </location>
</feature>
<evidence type="ECO:0000313" key="11">
    <source>
        <dbReference type="EMBL" id="SQB99446.1"/>
    </source>
</evidence>
<reference evidence="11 12" key="1">
    <citation type="submission" date="2018-06" db="EMBL/GenBank/DDBJ databases">
        <authorList>
            <consortium name="Pathogen Informatics"/>
            <person name="Doyle S."/>
        </authorList>
    </citation>
    <scope>NUCLEOTIDE SEQUENCE [LARGE SCALE GENOMIC DNA]</scope>
    <source>
        <strain evidence="11 12">NCTC13102</strain>
    </source>
</reference>
<evidence type="ECO:0000256" key="5">
    <source>
        <dbReference type="ARBA" id="ARBA00022692"/>
    </source>
</evidence>
<feature type="transmembrane region" description="Helical" evidence="9">
    <location>
        <begin position="370"/>
        <end position="391"/>
    </location>
</feature>
<dbReference type="Proteomes" id="UP000250166">
    <property type="component" value="Unassembled WGS sequence"/>
</dbReference>
<dbReference type="PANTHER" id="PTHR43528:SF7">
    <property type="entry name" value="MFS TRANSPORTER"/>
    <property type="match status" value="1"/>
</dbReference>
<dbReference type="InterPro" id="IPR036259">
    <property type="entry name" value="MFS_trans_sf"/>
</dbReference>
<evidence type="ECO:0000256" key="7">
    <source>
        <dbReference type="ARBA" id="ARBA00022989"/>
    </source>
</evidence>
<dbReference type="EMBL" id="UAWL01000006">
    <property type="protein sequence ID" value="SQB99446.1"/>
    <property type="molecule type" value="Genomic_DNA"/>
</dbReference>
<protein>
    <submittedName>
        <fullName evidence="11">Proline/betaine transporter</fullName>
    </submittedName>
</protein>
<evidence type="ECO:0000256" key="6">
    <source>
        <dbReference type="ARBA" id="ARBA00022847"/>
    </source>
</evidence>
<dbReference type="RefSeq" id="WP_112058938.1">
    <property type="nucleotide sequence ID" value="NZ_UAWL01000006.1"/>
</dbReference>
<feature type="transmembrane region" description="Helical" evidence="9">
    <location>
        <begin position="149"/>
        <end position="176"/>
    </location>
</feature>
<dbReference type="AlphaFoldDB" id="A0A2X3BJG7"/>
<organism evidence="11 12">
    <name type="scientific">Helicobacter fennelliae</name>
    <dbReference type="NCBI Taxonomy" id="215"/>
    <lineage>
        <taxon>Bacteria</taxon>
        <taxon>Pseudomonadati</taxon>
        <taxon>Campylobacterota</taxon>
        <taxon>Epsilonproteobacteria</taxon>
        <taxon>Campylobacterales</taxon>
        <taxon>Helicobacteraceae</taxon>
        <taxon>Helicobacter</taxon>
    </lineage>
</organism>
<evidence type="ECO:0000256" key="1">
    <source>
        <dbReference type="ARBA" id="ARBA00004651"/>
    </source>
</evidence>
<feature type="transmembrane region" description="Helical" evidence="9">
    <location>
        <begin position="111"/>
        <end position="137"/>
    </location>
</feature>
<gene>
    <name evidence="11" type="primary">proP_1</name>
    <name evidence="11" type="ORF">NCTC13102_01770</name>
</gene>
<keyword evidence="7 9" id="KW-1133">Transmembrane helix</keyword>
<feature type="transmembrane region" description="Helical" evidence="9">
    <location>
        <begin position="85"/>
        <end position="105"/>
    </location>
</feature>
<evidence type="ECO:0000256" key="8">
    <source>
        <dbReference type="ARBA" id="ARBA00023136"/>
    </source>
</evidence>
<keyword evidence="5 9" id="KW-0812">Transmembrane</keyword>
<evidence type="ECO:0000259" key="10">
    <source>
        <dbReference type="PROSITE" id="PS50850"/>
    </source>
</evidence>
<dbReference type="InterPro" id="IPR011701">
    <property type="entry name" value="MFS"/>
</dbReference>
<feature type="domain" description="Major facilitator superfamily (MFS) profile" evidence="10">
    <location>
        <begin position="11"/>
        <end position="425"/>
    </location>
</feature>
<dbReference type="PANTHER" id="PTHR43528">
    <property type="entry name" value="ALPHA-KETOGLUTARATE PERMEASE"/>
    <property type="match status" value="1"/>
</dbReference>
<keyword evidence="4" id="KW-1003">Cell membrane</keyword>
<dbReference type="Pfam" id="PF07690">
    <property type="entry name" value="MFS_1"/>
    <property type="match status" value="1"/>
</dbReference>
<feature type="transmembrane region" description="Helical" evidence="9">
    <location>
        <begin position="272"/>
        <end position="295"/>
    </location>
</feature>
<evidence type="ECO:0000256" key="4">
    <source>
        <dbReference type="ARBA" id="ARBA00022475"/>
    </source>
</evidence>
<dbReference type="PROSITE" id="PS50850">
    <property type="entry name" value="MFS"/>
    <property type="match status" value="1"/>
</dbReference>
<dbReference type="PROSITE" id="PS00217">
    <property type="entry name" value="SUGAR_TRANSPORT_2"/>
    <property type="match status" value="1"/>
</dbReference>
<dbReference type="SUPFAM" id="SSF103473">
    <property type="entry name" value="MFS general substrate transporter"/>
    <property type="match status" value="1"/>
</dbReference>
<evidence type="ECO:0000256" key="3">
    <source>
        <dbReference type="ARBA" id="ARBA00022448"/>
    </source>
</evidence>
<feature type="transmembrane region" description="Helical" evidence="9">
    <location>
        <begin position="307"/>
        <end position="324"/>
    </location>
</feature>
<proteinExistence type="inferred from homology"/>
<evidence type="ECO:0000256" key="2">
    <source>
        <dbReference type="ARBA" id="ARBA00008240"/>
    </source>
</evidence>
<sequence length="431" mass="47473">MKQLDKNNIKVLWLSSLGGTLEFYDFIIFLFFTSAISYHFFPETLSETWKTINTYGLFAAAYFARPLGGVVMAHFGDKNGRKNMFMLSIMLMVIPTFLLGVMPTFETIGYIAPIALLLVRILQGIAIGGELPGAWVFVSEHTPKHERGFAIGVLTASVAGGILLGSIVAVCVRLAFPAEVVEEWAFRIPFILGGIFGIISAFLRRYLDETPIFRKIKEQNAQHHFPIKEVIARNKSAIVICMIFTWILTGAVVVMTLTMPKFVGKHLELSELVIVLLQMLVVFGMSSGCVLVGWFCDKVGIIKASSAFSLGLSVSCGVLLWLVYEANITNVGLIVSLYFVCGIFIGVTCLAPIITLKLFPSKIAFSGLSFSYNVAYAVFGGTAPIFVSAAISSAHPFWIACYMIFLGLMGLCATLFIYKARLFDKVYDEHD</sequence>
<feature type="transmembrane region" description="Helical" evidence="9">
    <location>
        <begin position="21"/>
        <end position="40"/>
    </location>
</feature>
<dbReference type="InterPro" id="IPR051084">
    <property type="entry name" value="H+-coupled_symporters"/>
</dbReference>
<dbReference type="Gene3D" id="1.20.1250.20">
    <property type="entry name" value="MFS general substrate transporter like domains"/>
    <property type="match status" value="2"/>
</dbReference>
<feature type="transmembrane region" description="Helical" evidence="9">
    <location>
        <begin position="188"/>
        <end position="207"/>
    </location>
</feature>
<feature type="transmembrane region" description="Helical" evidence="9">
    <location>
        <begin position="237"/>
        <end position="260"/>
    </location>
</feature>
<keyword evidence="8 9" id="KW-0472">Membrane</keyword>